<keyword evidence="5 7" id="KW-0687">Ribonucleoprotein</keyword>
<dbReference type="GO" id="GO:0019843">
    <property type="term" value="F:rRNA binding"/>
    <property type="evidence" value="ECO:0007669"/>
    <property type="project" value="UniProtKB-UniRule"/>
</dbReference>
<dbReference type="GO" id="GO:0006412">
    <property type="term" value="P:translation"/>
    <property type="evidence" value="ECO:0007669"/>
    <property type="project" value="UniProtKB-UniRule"/>
</dbReference>
<dbReference type="AlphaFoldDB" id="A0A1G2CD83"/>
<evidence type="ECO:0000256" key="3">
    <source>
        <dbReference type="ARBA" id="ARBA00022884"/>
    </source>
</evidence>
<evidence type="ECO:0000259" key="9">
    <source>
        <dbReference type="SMART" id="SM00363"/>
    </source>
</evidence>
<comment type="similarity">
    <text evidence="1 7 8">Belongs to the universal ribosomal protein uS4 family.</text>
</comment>
<dbReference type="Gene3D" id="3.10.290.10">
    <property type="entry name" value="RNA-binding S4 domain"/>
    <property type="match status" value="1"/>
</dbReference>
<reference evidence="11 12" key="1">
    <citation type="journal article" date="2016" name="Nat. Commun.">
        <title>Thousands of microbial genomes shed light on interconnected biogeochemical processes in an aquifer system.</title>
        <authorList>
            <person name="Anantharaman K."/>
            <person name="Brown C.T."/>
            <person name="Hug L.A."/>
            <person name="Sharon I."/>
            <person name="Castelle C.J."/>
            <person name="Probst A.J."/>
            <person name="Thomas B.C."/>
            <person name="Singh A."/>
            <person name="Wilkins M.J."/>
            <person name="Karaoz U."/>
            <person name="Brodie E.L."/>
            <person name="Williams K.H."/>
            <person name="Hubbard S.S."/>
            <person name="Banfield J.F."/>
        </authorList>
    </citation>
    <scope>NUCLEOTIDE SEQUENCE [LARGE SCALE GENOMIC DNA]</scope>
</reference>
<dbReference type="SUPFAM" id="SSF55174">
    <property type="entry name" value="Alpha-L RNA-binding motif"/>
    <property type="match status" value="1"/>
</dbReference>
<dbReference type="SMART" id="SM00363">
    <property type="entry name" value="S4"/>
    <property type="match status" value="1"/>
</dbReference>
<dbReference type="GO" id="GO:0015935">
    <property type="term" value="C:small ribosomal subunit"/>
    <property type="evidence" value="ECO:0007669"/>
    <property type="project" value="InterPro"/>
</dbReference>
<feature type="domain" description="RNA-binding S4" evidence="9">
    <location>
        <begin position="98"/>
        <end position="169"/>
    </location>
</feature>
<dbReference type="InterPro" id="IPR018079">
    <property type="entry name" value="Ribosomal_uS4_CS"/>
</dbReference>
<evidence type="ECO:0000259" key="10">
    <source>
        <dbReference type="SMART" id="SM01390"/>
    </source>
</evidence>
<comment type="function">
    <text evidence="7">One of the primary rRNA binding proteins, it binds directly to 16S rRNA where it nucleates assembly of the body of the 30S subunit.</text>
</comment>
<dbReference type="PANTHER" id="PTHR11831">
    <property type="entry name" value="30S 40S RIBOSOMAL PROTEIN"/>
    <property type="match status" value="1"/>
</dbReference>
<keyword evidence="3 7" id="KW-0694">RNA-binding</keyword>
<dbReference type="InterPro" id="IPR001912">
    <property type="entry name" value="Ribosomal_uS4_N"/>
</dbReference>
<evidence type="ECO:0000256" key="6">
    <source>
        <dbReference type="ARBA" id="ARBA00035254"/>
    </source>
</evidence>
<dbReference type="GO" id="GO:0003735">
    <property type="term" value="F:structural constituent of ribosome"/>
    <property type="evidence" value="ECO:0007669"/>
    <property type="project" value="InterPro"/>
</dbReference>
<sequence>MIGPKEKRERALGERLNLKGERCASPKCAAVRKPYAPGMHGPNVRRRRNVSEFGTQLKEKQKFKVSYGIDERNLRQIFLRASKAKGSSALKIVEFLERRLDNVVYRLGFAPSRNAARQLIVQGHIAVNKQRVRSPGYMVKPGDIVHARAGSEATGALARRKEILKKFEPPAWLHLDPEKLEGKVLSPPDEPSPFEANMVVESFSK</sequence>
<dbReference type="FunFam" id="3.10.290.10:FF:000001">
    <property type="entry name" value="30S ribosomal protein S4"/>
    <property type="match status" value="1"/>
</dbReference>
<dbReference type="SMART" id="SM01390">
    <property type="entry name" value="Ribosomal_S4"/>
    <property type="match status" value="1"/>
</dbReference>
<dbReference type="InterPro" id="IPR036986">
    <property type="entry name" value="S4_RNA-bd_sf"/>
</dbReference>
<proteinExistence type="inferred from homology"/>
<evidence type="ECO:0000313" key="11">
    <source>
        <dbReference type="EMBL" id="OGY99324.1"/>
    </source>
</evidence>
<dbReference type="PROSITE" id="PS00632">
    <property type="entry name" value="RIBOSOMAL_S4"/>
    <property type="match status" value="1"/>
</dbReference>
<comment type="function">
    <text evidence="7">With S5 and S12 plays an important role in translational accuracy.</text>
</comment>
<dbReference type="Pfam" id="PF01479">
    <property type="entry name" value="S4"/>
    <property type="match status" value="1"/>
</dbReference>
<comment type="caution">
    <text evidence="11">The sequence shown here is derived from an EMBL/GenBank/DDBJ whole genome shotgun (WGS) entry which is preliminary data.</text>
</comment>
<keyword evidence="2 7" id="KW-0699">rRNA-binding</keyword>
<comment type="subunit">
    <text evidence="7">Part of the 30S ribosomal subunit. Contacts protein S5. The interaction surface between S4 and S5 is involved in control of translational fidelity.</text>
</comment>
<dbReference type="STRING" id="1798650.A2945_05160"/>
<dbReference type="EMBL" id="MHLA01000017">
    <property type="protein sequence ID" value="OGY99324.1"/>
    <property type="molecule type" value="Genomic_DNA"/>
</dbReference>
<dbReference type="Proteomes" id="UP000178880">
    <property type="component" value="Unassembled WGS sequence"/>
</dbReference>
<dbReference type="Pfam" id="PF00163">
    <property type="entry name" value="Ribosomal_S4"/>
    <property type="match status" value="1"/>
</dbReference>
<dbReference type="HAMAP" id="MF_01306_B">
    <property type="entry name" value="Ribosomal_uS4_B"/>
    <property type="match status" value="1"/>
</dbReference>
<feature type="domain" description="Small ribosomal subunit protein uS4 N-terminal" evidence="10">
    <location>
        <begin position="1"/>
        <end position="97"/>
    </location>
</feature>
<dbReference type="PROSITE" id="PS50889">
    <property type="entry name" value="S4"/>
    <property type="match status" value="1"/>
</dbReference>
<name>A0A1G2CD83_9BACT</name>
<dbReference type="CDD" id="cd00165">
    <property type="entry name" value="S4"/>
    <property type="match status" value="1"/>
</dbReference>
<dbReference type="Gene3D" id="1.10.1050.10">
    <property type="entry name" value="Ribosomal Protein S4 Delta 41, Chain A, domain 1"/>
    <property type="match status" value="1"/>
</dbReference>
<evidence type="ECO:0000256" key="7">
    <source>
        <dbReference type="HAMAP-Rule" id="MF_01306"/>
    </source>
</evidence>
<accession>A0A1G2CD83</accession>
<evidence type="ECO:0000256" key="5">
    <source>
        <dbReference type="ARBA" id="ARBA00023274"/>
    </source>
</evidence>
<protein>
    <recommendedName>
        <fullName evidence="6 7">Small ribosomal subunit protein uS4</fullName>
    </recommendedName>
</protein>
<gene>
    <name evidence="7" type="primary">rpsD</name>
    <name evidence="11" type="ORF">A2945_05160</name>
</gene>
<evidence type="ECO:0000256" key="4">
    <source>
        <dbReference type="ARBA" id="ARBA00022980"/>
    </source>
</evidence>
<evidence type="ECO:0000313" key="12">
    <source>
        <dbReference type="Proteomes" id="UP000178880"/>
    </source>
</evidence>
<dbReference type="InterPro" id="IPR005709">
    <property type="entry name" value="Ribosomal_uS4_bac-type"/>
</dbReference>
<keyword evidence="4 7" id="KW-0689">Ribosomal protein</keyword>
<dbReference type="InterPro" id="IPR002942">
    <property type="entry name" value="S4_RNA-bd"/>
</dbReference>
<evidence type="ECO:0000256" key="2">
    <source>
        <dbReference type="ARBA" id="ARBA00022730"/>
    </source>
</evidence>
<dbReference type="InterPro" id="IPR022801">
    <property type="entry name" value="Ribosomal_uS4"/>
</dbReference>
<evidence type="ECO:0000256" key="8">
    <source>
        <dbReference type="RuleBase" id="RU003699"/>
    </source>
</evidence>
<organism evidence="11 12">
    <name type="scientific">Candidatus Liptonbacteria bacterium RIFCSPLOWO2_01_FULL_52_25</name>
    <dbReference type="NCBI Taxonomy" id="1798650"/>
    <lineage>
        <taxon>Bacteria</taxon>
        <taxon>Candidatus Liptoniibacteriota</taxon>
    </lineage>
</organism>
<dbReference type="PANTHER" id="PTHR11831:SF4">
    <property type="entry name" value="SMALL RIBOSOMAL SUBUNIT PROTEIN US4M"/>
    <property type="match status" value="1"/>
</dbReference>
<dbReference type="GO" id="GO:0042274">
    <property type="term" value="P:ribosomal small subunit biogenesis"/>
    <property type="evidence" value="ECO:0007669"/>
    <property type="project" value="TreeGrafter"/>
</dbReference>
<evidence type="ECO:0000256" key="1">
    <source>
        <dbReference type="ARBA" id="ARBA00007465"/>
    </source>
</evidence>
<dbReference type="NCBIfam" id="NF003717">
    <property type="entry name" value="PRK05327.1"/>
    <property type="match status" value="1"/>
</dbReference>